<gene>
    <name evidence="2" type="ORF">RIF29_41703</name>
</gene>
<evidence type="ECO:0000313" key="2">
    <source>
        <dbReference type="EMBL" id="KAK7246833.1"/>
    </source>
</evidence>
<reference evidence="2 3" key="1">
    <citation type="submission" date="2024-01" db="EMBL/GenBank/DDBJ databases">
        <title>The genomes of 5 underutilized Papilionoideae crops provide insights into root nodulation and disease resistanc.</title>
        <authorList>
            <person name="Yuan L."/>
        </authorList>
    </citation>
    <scope>NUCLEOTIDE SEQUENCE [LARGE SCALE GENOMIC DNA]</scope>
    <source>
        <strain evidence="2">ZHUSHIDOU_FW_LH</strain>
        <tissue evidence="2">Leaf</tissue>
    </source>
</reference>
<sequence>MGSGESGVANCNKSKDEIAEKESDVIFDSDDDLSLDAFDSYTGEKNHEEHKKTKWFKVFFDNLSRMSSEEITSSKRPFHCPACEGGPGAIDWYHGLQPLLNHSRTIQSRSAKLHRLFAKTLEEECYRRRASLTTPSEACGMWEGLDNKVKDH</sequence>
<evidence type="ECO:0000259" key="1">
    <source>
        <dbReference type="Pfam" id="PF03470"/>
    </source>
</evidence>
<dbReference type="PANTHER" id="PTHR46602:SF6">
    <property type="entry name" value="XS DOMAIN-CONTAINING PROTEIN-RELATED"/>
    <property type="match status" value="1"/>
</dbReference>
<accession>A0AAN9E8J7</accession>
<protein>
    <recommendedName>
        <fullName evidence="1">Zinc finger-XS domain-containing protein</fullName>
    </recommendedName>
</protein>
<keyword evidence="3" id="KW-1185">Reference proteome</keyword>
<dbReference type="InterPro" id="IPR005381">
    <property type="entry name" value="Znf-XS_domain"/>
</dbReference>
<dbReference type="GO" id="GO:0051607">
    <property type="term" value="P:defense response to virus"/>
    <property type="evidence" value="ECO:0007669"/>
    <property type="project" value="InterPro"/>
</dbReference>
<dbReference type="Proteomes" id="UP001372338">
    <property type="component" value="Unassembled WGS sequence"/>
</dbReference>
<comment type="caution">
    <text evidence="2">The sequence shown here is derived from an EMBL/GenBank/DDBJ whole genome shotgun (WGS) entry which is preliminary data.</text>
</comment>
<name>A0AAN9E8J7_CROPI</name>
<dbReference type="InterPro" id="IPR044287">
    <property type="entry name" value="SGS3"/>
</dbReference>
<dbReference type="Pfam" id="PF03470">
    <property type="entry name" value="zf-XS"/>
    <property type="match status" value="1"/>
</dbReference>
<dbReference type="AlphaFoldDB" id="A0AAN9E8J7"/>
<dbReference type="EMBL" id="JAYWIO010000008">
    <property type="protein sequence ID" value="KAK7246833.1"/>
    <property type="molecule type" value="Genomic_DNA"/>
</dbReference>
<organism evidence="2 3">
    <name type="scientific">Crotalaria pallida</name>
    <name type="common">Smooth rattlebox</name>
    <name type="synonym">Crotalaria striata</name>
    <dbReference type="NCBI Taxonomy" id="3830"/>
    <lineage>
        <taxon>Eukaryota</taxon>
        <taxon>Viridiplantae</taxon>
        <taxon>Streptophyta</taxon>
        <taxon>Embryophyta</taxon>
        <taxon>Tracheophyta</taxon>
        <taxon>Spermatophyta</taxon>
        <taxon>Magnoliopsida</taxon>
        <taxon>eudicotyledons</taxon>
        <taxon>Gunneridae</taxon>
        <taxon>Pentapetalae</taxon>
        <taxon>rosids</taxon>
        <taxon>fabids</taxon>
        <taxon>Fabales</taxon>
        <taxon>Fabaceae</taxon>
        <taxon>Papilionoideae</taxon>
        <taxon>50 kb inversion clade</taxon>
        <taxon>genistoids sensu lato</taxon>
        <taxon>core genistoids</taxon>
        <taxon>Crotalarieae</taxon>
        <taxon>Crotalaria</taxon>
    </lineage>
</organism>
<proteinExistence type="predicted"/>
<evidence type="ECO:0000313" key="3">
    <source>
        <dbReference type="Proteomes" id="UP001372338"/>
    </source>
</evidence>
<dbReference type="PANTHER" id="PTHR46602">
    <property type="entry name" value="PROTEIN SUPPRESSOR OF GENE SILENCING 3"/>
    <property type="match status" value="1"/>
</dbReference>
<dbReference type="GO" id="GO:0031047">
    <property type="term" value="P:regulatory ncRNA-mediated gene silencing"/>
    <property type="evidence" value="ECO:0007669"/>
    <property type="project" value="InterPro"/>
</dbReference>
<feature type="domain" description="Zinc finger-XS" evidence="1">
    <location>
        <begin position="80"/>
        <end position="115"/>
    </location>
</feature>